<feature type="transmembrane region" description="Helical" evidence="5">
    <location>
        <begin position="269"/>
        <end position="288"/>
    </location>
</feature>
<evidence type="ECO:0000256" key="5">
    <source>
        <dbReference type="SAM" id="Phobius"/>
    </source>
</evidence>
<feature type="transmembrane region" description="Helical" evidence="5">
    <location>
        <begin position="333"/>
        <end position="353"/>
    </location>
</feature>
<dbReference type="GO" id="GO:1902600">
    <property type="term" value="P:proton transmembrane transport"/>
    <property type="evidence" value="ECO:0007669"/>
    <property type="project" value="InterPro"/>
</dbReference>
<dbReference type="Pfam" id="PF00999">
    <property type="entry name" value="Na_H_Exchanger"/>
    <property type="match status" value="1"/>
</dbReference>
<evidence type="ECO:0000313" key="7">
    <source>
        <dbReference type="EMBL" id="PXW93193.1"/>
    </source>
</evidence>
<keyword evidence="4 5" id="KW-0472">Membrane</keyword>
<evidence type="ECO:0000313" key="8">
    <source>
        <dbReference type="Proteomes" id="UP000247922"/>
    </source>
</evidence>
<evidence type="ECO:0000256" key="1">
    <source>
        <dbReference type="ARBA" id="ARBA00004141"/>
    </source>
</evidence>
<organism evidence="7 8">
    <name type="scientific">Streptohalobacillus salinus</name>
    <dbReference type="NCBI Taxonomy" id="621096"/>
    <lineage>
        <taxon>Bacteria</taxon>
        <taxon>Bacillati</taxon>
        <taxon>Bacillota</taxon>
        <taxon>Bacilli</taxon>
        <taxon>Bacillales</taxon>
        <taxon>Bacillaceae</taxon>
        <taxon>Streptohalobacillus</taxon>
    </lineage>
</organism>
<feature type="transmembrane region" description="Helical" evidence="5">
    <location>
        <begin position="148"/>
        <end position="172"/>
    </location>
</feature>
<evidence type="ECO:0000259" key="6">
    <source>
        <dbReference type="Pfam" id="PF00999"/>
    </source>
</evidence>
<dbReference type="Proteomes" id="UP000247922">
    <property type="component" value="Unassembled WGS sequence"/>
</dbReference>
<feature type="domain" description="Cation/H+ exchanger transmembrane" evidence="6">
    <location>
        <begin position="13"/>
        <end position="379"/>
    </location>
</feature>
<dbReference type="InterPro" id="IPR051843">
    <property type="entry name" value="CPA1_transporter"/>
</dbReference>
<feature type="transmembrane region" description="Helical" evidence="5">
    <location>
        <begin position="294"/>
        <end position="321"/>
    </location>
</feature>
<protein>
    <submittedName>
        <fullName evidence="7">Sodium/proton antiporter (CPA1 family)</fullName>
    </submittedName>
</protein>
<evidence type="ECO:0000256" key="2">
    <source>
        <dbReference type="ARBA" id="ARBA00022692"/>
    </source>
</evidence>
<feature type="transmembrane region" description="Helical" evidence="5">
    <location>
        <begin position="56"/>
        <end position="72"/>
    </location>
</feature>
<name>A0A2V3WEW8_9BACI</name>
<keyword evidence="8" id="KW-1185">Reference proteome</keyword>
<sequence length="394" mass="42349">MLESIAILLLGGFIAGMVMTKFNLPPLLGMLVIGVLFGPYMFDWLGNDLLHISPEIRTFSLMVILIRAGLGIHKHEIQKVGWSALKMSSIPSLMEGFAVTALAYFFFNFSFAEAGMLGFILAAVSPAVVVPSMLELKEARLGEDKQIPTLLLAGTSIDDVFAITLFTFFLGLGTSGGESIVFSLLKIPFSIIVGVMIGLVIGLIFVKLFDFKKFLKSNSERLLLVLSGAIFFYHFGEQIGIASLLGIMTLGFMIVEKRPEVAKGLSKQLLGIWVFAQILLFSLVGAAVDIDVAFQAGLMGLVIIGVGLMFRTLGVVISLIGTNLNRRERLFCVFSYWPKATVQAAIGGIPLASGVGEGGTILAIAVLSILLTAPMGAILIKKTAPLLLTRAKEQ</sequence>
<reference evidence="7 8" key="1">
    <citation type="submission" date="2018-05" db="EMBL/GenBank/DDBJ databases">
        <title>Genomic Encyclopedia of Type Strains, Phase IV (KMG-IV): sequencing the most valuable type-strain genomes for metagenomic binning, comparative biology and taxonomic classification.</title>
        <authorList>
            <person name="Goeker M."/>
        </authorList>
    </citation>
    <scope>NUCLEOTIDE SEQUENCE [LARGE SCALE GENOMIC DNA]</scope>
    <source>
        <strain evidence="7 8">DSM 22440</strain>
    </source>
</reference>
<comment type="subcellular location">
    <subcellularLocation>
        <location evidence="1">Membrane</location>
        <topology evidence="1">Multi-pass membrane protein</topology>
    </subcellularLocation>
</comment>
<evidence type="ECO:0000256" key="3">
    <source>
        <dbReference type="ARBA" id="ARBA00022989"/>
    </source>
</evidence>
<feature type="transmembrane region" description="Helical" evidence="5">
    <location>
        <begin position="359"/>
        <end position="380"/>
    </location>
</feature>
<feature type="transmembrane region" description="Helical" evidence="5">
    <location>
        <begin position="184"/>
        <end position="206"/>
    </location>
</feature>
<accession>A0A2V3WEW8</accession>
<feature type="transmembrane region" description="Helical" evidence="5">
    <location>
        <begin position="241"/>
        <end position="257"/>
    </location>
</feature>
<gene>
    <name evidence="7" type="ORF">DES38_101279</name>
</gene>
<dbReference type="OrthoDB" id="9790604at2"/>
<proteinExistence type="predicted"/>
<dbReference type="InterPro" id="IPR038770">
    <property type="entry name" value="Na+/solute_symporter_sf"/>
</dbReference>
<keyword evidence="2 5" id="KW-0812">Transmembrane</keyword>
<dbReference type="PANTHER" id="PTHR31102:SF1">
    <property type="entry name" value="CATION_H+ EXCHANGER DOMAIN-CONTAINING PROTEIN"/>
    <property type="match status" value="1"/>
</dbReference>
<comment type="caution">
    <text evidence="7">The sequence shown here is derived from an EMBL/GenBank/DDBJ whole genome shotgun (WGS) entry which is preliminary data.</text>
</comment>
<feature type="transmembrane region" description="Helical" evidence="5">
    <location>
        <begin position="7"/>
        <end position="36"/>
    </location>
</feature>
<dbReference type="GO" id="GO:0016020">
    <property type="term" value="C:membrane"/>
    <property type="evidence" value="ECO:0007669"/>
    <property type="project" value="UniProtKB-SubCell"/>
</dbReference>
<dbReference type="GO" id="GO:0015297">
    <property type="term" value="F:antiporter activity"/>
    <property type="evidence" value="ECO:0007669"/>
    <property type="project" value="InterPro"/>
</dbReference>
<dbReference type="EMBL" id="QJJR01000001">
    <property type="protein sequence ID" value="PXW93193.1"/>
    <property type="molecule type" value="Genomic_DNA"/>
</dbReference>
<dbReference type="AlphaFoldDB" id="A0A2V3WEW8"/>
<dbReference type="RefSeq" id="WP_110250286.1">
    <property type="nucleotide sequence ID" value="NZ_QJJR01000001.1"/>
</dbReference>
<evidence type="ECO:0000256" key="4">
    <source>
        <dbReference type="ARBA" id="ARBA00023136"/>
    </source>
</evidence>
<dbReference type="Gene3D" id="1.20.1530.20">
    <property type="match status" value="1"/>
</dbReference>
<dbReference type="PANTHER" id="PTHR31102">
    <property type="match status" value="1"/>
</dbReference>
<dbReference type="InterPro" id="IPR006153">
    <property type="entry name" value="Cation/H_exchanger_TM"/>
</dbReference>
<keyword evidence="3 5" id="KW-1133">Transmembrane helix</keyword>